<keyword evidence="14" id="KW-1185">Reference proteome</keyword>
<evidence type="ECO:0000259" key="12">
    <source>
        <dbReference type="Pfam" id="PF21093"/>
    </source>
</evidence>
<evidence type="ECO:0000259" key="11">
    <source>
        <dbReference type="Pfam" id="PF10487"/>
    </source>
</evidence>
<keyword evidence="6" id="KW-0906">Nuclear pore complex</keyword>
<reference evidence="13 14" key="1">
    <citation type="submission" date="2016-07" db="EMBL/GenBank/DDBJ databases">
        <title>Disparate Historic Effective Population Sizes Predicted by Modern Levels of Genome Diversity for the Scaled Quail (Callipepla squamata) and the Northern Bobwhite (Colinus virginianus): Inferences from First and Second Generation Draft Genome Assemblies for Sympatric New World Quail.</title>
        <authorList>
            <person name="Oldeschulte D.L."/>
            <person name="Halley Y.A."/>
            <person name="Bhattarai E.K."/>
            <person name="Brashear W.A."/>
            <person name="Hill J."/>
            <person name="Metz R.P."/>
            <person name="Johnson C.D."/>
            <person name="Rollins D."/>
            <person name="Peterson M.J."/>
            <person name="Bickhart D.M."/>
            <person name="Decker J.E."/>
            <person name="Seabury C.M."/>
        </authorList>
    </citation>
    <scope>NUCLEOTIDE SEQUENCE [LARGE SCALE GENOMIC DNA]</scope>
    <source>
        <strain evidence="13 14">Texas</strain>
        <tissue evidence="13">Leg muscle</tissue>
    </source>
</reference>
<comment type="caution">
    <text evidence="13">The sequence shown here is derived from an EMBL/GenBank/DDBJ whole genome shotgun (WGS) entry which is preliminary data.</text>
</comment>
<feature type="compositionally biased region" description="Polar residues" evidence="10">
    <location>
        <begin position="1395"/>
        <end position="1415"/>
    </location>
</feature>
<keyword evidence="3" id="KW-0509">mRNA transport</keyword>
<protein>
    <recommendedName>
        <fullName evidence="9">Nucleoporin NUP188</fullName>
    </recommendedName>
</protein>
<evidence type="ECO:0000256" key="8">
    <source>
        <dbReference type="ARBA" id="ARBA00038387"/>
    </source>
</evidence>
<name>A0A226NP65_CALSU</name>
<dbReference type="InterPro" id="IPR048883">
    <property type="entry name" value="Nup188_N-subdom_III"/>
</dbReference>
<keyword evidence="5" id="KW-0811">Translocation</keyword>
<comment type="subcellular location">
    <subcellularLocation>
        <location evidence="1">Nucleus</location>
        <location evidence="1">Nuclear pore complex</location>
    </subcellularLocation>
</comment>
<dbReference type="PANTHER" id="PTHR31431">
    <property type="entry name" value="NUCLEOPORIN NUP188 HOMOLOG"/>
    <property type="match status" value="1"/>
</dbReference>
<feature type="domain" description="Nucleoporin Nup188 N-terminal" evidence="11">
    <location>
        <begin position="29"/>
        <end position="406"/>
    </location>
</feature>
<evidence type="ECO:0000313" key="14">
    <source>
        <dbReference type="Proteomes" id="UP000198323"/>
    </source>
</evidence>
<evidence type="ECO:0000256" key="6">
    <source>
        <dbReference type="ARBA" id="ARBA00023132"/>
    </source>
</evidence>
<dbReference type="Proteomes" id="UP000198323">
    <property type="component" value="Unassembled WGS sequence"/>
</dbReference>
<evidence type="ECO:0000256" key="5">
    <source>
        <dbReference type="ARBA" id="ARBA00023010"/>
    </source>
</evidence>
<evidence type="ECO:0000256" key="10">
    <source>
        <dbReference type="SAM" id="MobiDB-lite"/>
    </source>
</evidence>
<keyword evidence="2" id="KW-0813">Transport</keyword>
<dbReference type="GO" id="GO:0017056">
    <property type="term" value="F:structural constituent of nuclear pore"/>
    <property type="evidence" value="ECO:0007669"/>
    <property type="project" value="InterPro"/>
</dbReference>
<dbReference type="InterPro" id="IPR044840">
    <property type="entry name" value="Nup188"/>
</dbReference>
<evidence type="ECO:0000256" key="3">
    <source>
        <dbReference type="ARBA" id="ARBA00022816"/>
    </source>
</evidence>
<evidence type="ECO:0000256" key="9">
    <source>
        <dbReference type="ARBA" id="ARBA00040174"/>
    </source>
</evidence>
<keyword evidence="7" id="KW-0539">Nucleus</keyword>
<evidence type="ECO:0000256" key="7">
    <source>
        <dbReference type="ARBA" id="ARBA00023242"/>
    </source>
</evidence>
<dbReference type="STRING" id="9009.A0A226NP65"/>
<organism evidence="13 14">
    <name type="scientific">Callipepla squamata</name>
    <name type="common">Scaled quail</name>
    <dbReference type="NCBI Taxonomy" id="9009"/>
    <lineage>
        <taxon>Eukaryota</taxon>
        <taxon>Metazoa</taxon>
        <taxon>Chordata</taxon>
        <taxon>Craniata</taxon>
        <taxon>Vertebrata</taxon>
        <taxon>Euteleostomi</taxon>
        <taxon>Archelosauria</taxon>
        <taxon>Archosauria</taxon>
        <taxon>Dinosauria</taxon>
        <taxon>Saurischia</taxon>
        <taxon>Theropoda</taxon>
        <taxon>Coelurosauria</taxon>
        <taxon>Aves</taxon>
        <taxon>Neognathae</taxon>
        <taxon>Galloanserae</taxon>
        <taxon>Galliformes</taxon>
        <taxon>Odontophoridae</taxon>
        <taxon>Callipepla</taxon>
    </lineage>
</organism>
<proteinExistence type="inferred from homology"/>
<feature type="region of interest" description="Disordered" evidence="10">
    <location>
        <begin position="1395"/>
        <end position="1421"/>
    </location>
</feature>
<dbReference type="InterPro" id="IPR018864">
    <property type="entry name" value="Nucleoporin_Nup188_N"/>
</dbReference>
<dbReference type="PANTHER" id="PTHR31431:SF1">
    <property type="entry name" value="NUCLEOPORIN NUP188"/>
    <property type="match status" value="1"/>
</dbReference>
<dbReference type="GO" id="GO:0006606">
    <property type="term" value="P:protein import into nucleus"/>
    <property type="evidence" value="ECO:0007669"/>
    <property type="project" value="TreeGrafter"/>
</dbReference>
<evidence type="ECO:0000256" key="2">
    <source>
        <dbReference type="ARBA" id="ARBA00022448"/>
    </source>
</evidence>
<dbReference type="GO" id="GO:0044611">
    <property type="term" value="C:nuclear pore inner ring"/>
    <property type="evidence" value="ECO:0007669"/>
    <property type="project" value="TreeGrafter"/>
</dbReference>
<dbReference type="Pfam" id="PF10487">
    <property type="entry name" value="Nup188_N"/>
    <property type="match status" value="1"/>
</dbReference>
<dbReference type="EMBL" id="MCFN01000004">
    <property type="protein sequence ID" value="OXB69120.1"/>
    <property type="molecule type" value="Genomic_DNA"/>
</dbReference>
<dbReference type="OrthoDB" id="102511at2759"/>
<keyword evidence="4" id="KW-0653">Protein transport</keyword>
<evidence type="ECO:0000313" key="13">
    <source>
        <dbReference type="EMBL" id="OXB69120.1"/>
    </source>
</evidence>
<feature type="domain" description="Nucleoporin Nup188 N-terminal subdomain III" evidence="12">
    <location>
        <begin position="546"/>
        <end position="826"/>
    </location>
</feature>
<dbReference type="GO" id="GO:0051028">
    <property type="term" value="P:mRNA transport"/>
    <property type="evidence" value="ECO:0007669"/>
    <property type="project" value="UniProtKB-KW"/>
</dbReference>
<gene>
    <name evidence="13" type="ORF">ASZ78_009596</name>
</gene>
<dbReference type="Pfam" id="PF21093">
    <property type="entry name" value="Nup188_N-subdom_III"/>
    <property type="match status" value="2"/>
</dbReference>
<dbReference type="Pfam" id="PF21094">
    <property type="entry name" value="Nup188_SH3-like"/>
    <property type="match status" value="1"/>
</dbReference>
<feature type="domain" description="Nucleoporin Nup188 N-terminal subdomain III" evidence="12">
    <location>
        <begin position="473"/>
        <end position="531"/>
    </location>
</feature>
<comment type="similarity">
    <text evidence="8">Belongs to the Nup188 family.</text>
</comment>
<sequence length="1599" mass="179984">MAAGGPCARSSRELWTILLGRSALREPAQIASELNKHWQRLLEGLSYYKPPSTTSAEKIKADKDIAASLKELGLRVSKFLGLDEEQSVQLLQCYLQEDYRGTRDSLKLADYYYEERICILRCVLHLLTYFQDERHPYTAQYFQCVEKLDKELVPNYRKQFEELYKAEAPTWETHGNLMTERQVSRWFVQCLREQSMLLEVIFLYYAYFEMAPEELLAFAKLFKEQGFGTRQTNRHLVDESMDHLVDRIGYFSALILVEGMEIDSLHERALDDRTEEHKLANNAHIHQEMDNQLLQLGDVSHHALVLLAWALLRHTINPEESANVIRRMGSTAIQLNVFQYLTKLLRSLSSGGKNCTASTACMCIYGLLSFVLTSLELHTLGNQQDIIDAACEVLAASSIPQLFWKTVYSFLDKMSFYIELYKHKPPDVISHEDGTLWRRQAPKLLYPLGLGQTNLRIPQGAVGQVMLDDRAYLVRWEYSYSSWTLFTCEIEMLLHVVSTADVIQHCQRVKPIIDLVHKVISTDVSVADCLLPITSRIYMLLQSAEGMNAGGYGNLLMSIEQPQGEYSVTISFLNLITTLVRGQLGSTQSQGLVPCIVFVLKEMLPNYHKWRYNSHGVREKVGCLILQLIHAILNLCPEMDPHSSNAPSLQSLCIFSLANAEAGQAVINIMGIGVDTIDMVMASQSSSDESQGQGQLLIQTVKLAFSVTNNVIRLKPPSSVVSPLEQALTQHGAHGNNLIAVLAKYIYHKHDPALPRLAIQLLKRLATAAPMSVYACLGSDAAAIRDAFLTRLQSKIEDVRIKVMILEFLTVAVETQPGLIELFLNLEVKDGSDGSKDFSLGEWSCLQVVLELIDSKQQERYWCPPLLHRAAIAFLHALWQDRRDSAMLVLRTKPKFWENLTNPLFGTLPPPSETSELSVLDTCALIMKIICLEIYYVVKGSLDQSLKDTLKNFSTKKRFAYWSEYVRSLACYVAETEGSSCASMTEYQMLISAWRMLLIISTSHVDIMHLTDPAVHQQLFLDVLNGTKALLLVPMSVSCLQLGSMLCTLLLILLKQWKSELGSVDKIINSLTQILEGVLQADQQMMEKTKAKVFSALITVLQMKEMKVNEIPQYSQLVLSVCETLQDEVVALFDQTRHSLTLGDATDDKDSMETDDASRVKHKDQRDGVCVLGLHLAKELCEVDDDGDYWLQITRKVPVLPTIFTALEISLRVKQNLHFTEASLHLLLTLARTQQGAAAVAGAGVTQSVCLPLLSVYQLSTNGAIQTSASSRKAQDAPSWPGVYRLSMSLMERLLKTLRYNFLTEALDFVGVHQERILQCLNAVRTVQSLACLEEADHTVGFILQLSNFTKEWHFHLPQLMRDMQVNLCYLCQACTSLLHSRKMLQHYLQTKNGDSLPSSVTPRVQRNPQASSKHPSPESEAAEQKALLMVQYSLLKILSKSLAALRHFTPDVCQILLDQSLDLAEYNVLFVLSFTTPAFDSDVAPSFGTLLATVNVALNMLGELDKKKEPFPQAAGLNMQEGTKTLKSLLMFTMENCFYLLISQAVRYLRDPAVHPRDKQRMKQELSSELGKSASKLGPEGQEPLFQLVQAFVRHVQR</sequence>
<evidence type="ECO:0000256" key="4">
    <source>
        <dbReference type="ARBA" id="ARBA00022927"/>
    </source>
</evidence>
<accession>A0A226NP65</accession>
<evidence type="ECO:0000256" key="1">
    <source>
        <dbReference type="ARBA" id="ARBA00004567"/>
    </source>
</evidence>
<feature type="region of interest" description="Disordered" evidence="10">
    <location>
        <begin position="1560"/>
        <end position="1580"/>
    </location>
</feature>
<dbReference type="GO" id="GO:0006405">
    <property type="term" value="P:RNA export from nucleus"/>
    <property type="evidence" value="ECO:0007669"/>
    <property type="project" value="TreeGrafter"/>
</dbReference>